<feature type="coiled-coil region" evidence="1">
    <location>
        <begin position="34"/>
        <end position="61"/>
    </location>
</feature>
<evidence type="ECO:0000313" key="3">
    <source>
        <dbReference type="Proteomes" id="UP001495147"/>
    </source>
</evidence>
<organism evidence="2 3">
    <name type="scientific">Roseateles paludis</name>
    <dbReference type="NCBI Taxonomy" id="3145238"/>
    <lineage>
        <taxon>Bacteria</taxon>
        <taxon>Pseudomonadati</taxon>
        <taxon>Pseudomonadota</taxon>
        <taxon>Betaproteobacteria</taxon>
        <taxon>Burkholderiales</taxon>
        <taxon>Sphaerotilaceae</taxon>
        <taxon>Roseateles</taxon>
    </lineage>
</organism>
<dbReference type="EMBL" id="JBDPZD010000001">
    <property type="protein sequence ID" value="MEO3690478.1"/>
    <property type="molecule type" value="Genomic_DNA"/>
</dbReference>
<accession>A0ABV0FZJ2</accession>
<reference evidence="2 3" key="1">
    <citation type="submission" date="2024-05" db="EMBL/GenBank/DDBJ databases">
        <title>Roseateles sp. DJS-2-20 16S ribosomal RNA gene Genome sequencing and assembly.</title>
        <authorList>
            <person name="Woo H."/>
        </authorList>
    </citation>
    <scope>NUCLEOTIDE SEQUENCE [LARGE SCALE GENOMIC DNA]</scope>
    <source>
        <strain evidence="2 3">DJS-2-20</strain>
    </source>
</reference>
<name>A0ABV0FZJ2_9BURK</name>
<comment type="caution">
    <text evidence="2">The sequence shown here is derived from an EMBL/GenBank/DDBJ whole genome shotgun (WGS) entry which is preliminary data.</text>
</comment>
<keyword evidence="1" id="KW-0175">Coiled coil</keyword>
<proteinExistence type="predicted"/>
<gene>
    <name evidence="2" type="ORF">ABDJ85_03300</name>
</gene>
<evidence type="ECO:0000256" key="1">
    <source>
        <dbReference type="SAM" id="Coils"/>
    </source>
</evidence>
<dbReference type="Proteomes" id="UP001495147">
    <property type="component" value="Unassembled WGS sequence"/>
</dbReference>
<evidence type="ECO:0000313" key="2">
    <source>
        <dbReference type="EMBL" id="MEO3690478.1"/>
    </source>
</evidence>
<keyword evidence="3" id="KW-1185">Reference proteome</keyword>
<sequence>MPITLDATSKAIAIASAAIAVFAAWKALPLDERLKELNIQLADTDRRLKEAEARLKETESGRKLSFDLYQEVRKILERKDKTAKDEEALRVLIESLAEDPFRYKLLSVLAVSATAPEVKRSASESSKFYEVQAQLAQQNAAPPPAAATKAAGTASTAIGSMDIDVFYCAAKQASSEPLARKLLQLQQPGETGRWRLRFLPDSVNQQPGYGITANEIRYNAPLETEAAKLLAQRISDAGVQTTLRESMQLTKWYISVFVCQ</sequence>
<protein>
    <submittedName>
        <fullName evidence="2">Uncharacterized protein</fullName>
    </submittedName>
</protein>
<dbReference type="RefSeq" id="WP_347703308.1">
    <property type="nucleotide sequence ID" value="NZ_JBDPZD010000001.1"/>
</dbReference>